<accession>A0A0B2VWI1</accession>
<comment type="caution">
    <text evidence="2">The sequence shown here is derived from an EMBL/GenBank/DDBJ whole genome shotgun (WGS) entry which is preliminary data.</text>
</comment>
<name>A0A0B2VWI1_TOXCA</name>
<sequence>MSEFGPLDKERNVQWSTACRADPPGAPTSPSNPGNNGNNIYTRNFSFSLKMNDEAVESSKFKDRRAVEDHRCPVKILQMGGKLRASRHMTDRAMEVCSLLPENFNIYEQKAFATAKL</sequence>
<evidence type="ECO:0000313" key="3">
    <source>
        <dbReference type="Proteomes" id="UP000031036"/>
    </source>
</evidence>
<evidence type="ECO:0000256" key="1">
    <source>
        <dbReference type="SAM" id="MobiDB-lite"/>
    </source>
</evidence>
<dbReference type="AlphaFoldDB" id="A0A0B2VWI1"/>
<dbReference type="EMBL" id="JPKZ01000732">
    <property type="protein sequence ID" value="KHN85754.1"/>
    <property type="molecule type" value="Genomic_DNA"/>
</dbReference>
<dbReference type="Proteomes" id="UP000031036">
    <property type="component" value="Unassembled WGS sequence"/>
</dbReference>
<evidence type="ECO:0000313" key="2">
    <source>
        <dbReference type="EMBL" id="KHN85754.1"/>
    </source>
</evidence>
<protein>
    <submittedName>
        <fullName evidence="2">Uncharacterized protein</fullName>
    </submittedName>
</protein>
<gene>
    <name evidence="2" type="ORF">Tcan_12380</name>
</gene>
<feature type="region of interest" description="Disordered" evidence="1">
    <location>
        <begin position="1"/>
        <end position="40"/>
    </location>
</feature>
<feature type="compositionally biased region" description="Basic and acidic residues" evidence="1">
    <location>
        <begin position="1"/>
        <end position="12"/>
    </location>
</feature>
<proteinExistence type="predicted"/>
<organism evidence="2 3">
    <name type="scientific">Toxocara canis</name>
    <name type="common">Canine roundworm</name>
    <dbReference type="NCBI Taxonomy" id="6265"/>
    <lineage>
        <taxon>Eukaryota</taxon>
        <taxon>Metazoa</taxon>
        <taxon>Ecdysozoa</taxon>
        <taxon>Nematoda</taxon>
        <taxon>Chromadorea</taxon>
        <taxon>Rhabditida</taxon>
        <taxon>Spirurina</taxon>
        <taxon>Ascaridomorpha</taxon>
        <taxon>Ascaridoidea</taxon>
        <taxon>Toxocaridae</taxon>
        <taxon>Toxocara</taxon>
    </lineage>
</organism>
<feature type="compositionally biased region" description="Low complexity" evidence="1">
    <location>
        <begin position="28"/>
        <end position="39"/>
    </location>
</feature>
<keyword evidence="3" id="KW-1185">Reference proteome</keyword>
<reference evidence="2 3" key="1">
    <citation type="submission" date="2014-11" db="EMBL/GenBank/DDBJ databases">
        <title>Genetic blueprint of the zoonotic pathogen Toxocara canis.</title>
        <authorList>
            <person name="Zhu X.-Q."/>
            <person name="Korhonen P.K."/>
            <person name="Cai H."/>
            <person name="Young N.D."/>
            <person name="Nejsum P."/>
            <person name="von Samson-Himmelstjerna G."/>
            <person name="Boag P.R."/>
            <person name="Tan P."/>
            <person name="Li Q."/>
            <person name="Min J."/>
            <person name="Yang Y."/>
            <person name="Wang X."/>
            <person name="Fang X."/>
            <person name="Hall R.S."/>
            <person name="Hofmann A."/>
            <person name="Sternberg P.W."/>
            <person name="Jex A.R."/>
            <person name="Gasser R.B."/>
        </authorList>
    </citation>
    <scope>NUCLEOTIDE SEQUENCE [LARGE SCALE GENOMIC DNA]</scope>
    <source>
        <strain evidence="2">PN_DK_2014</strain>
    </source>
</reference>